<evidence type="ECO:0000313" key="2">
    <source>
        <dbReference type="EMBL" id="ADN59508.1"/>
    </source>
</evidence>
<reference evidence="2" key="1">
    <citation type="submission" date="2010-09" db="EMBL/GenBank/DDBJ databases">
        <title>Complete sequence of chromosome2 of Burkholderia sp. CCGE1003.</title>
        <authorList>
            <consortium name="US DOE Joint Genome Institute"/>
            <person name="Lucas S."/>
            <person name="Copeland A."/>
            <person name="Lapidus A."/>
            <person name="Cheng J.-F."/>
            <person name="Bruce D."/>
            <person name="Goodwin L."/>
            <person name="Pitluck S."/>
            <person name="Daligault H."/>
            <person name="Davenport K."/>
            <person name="Detter J.C."/>
            <person name="Han C."/>
            <person name="Tapia R."/>
            <person name="Land M."/>
            <person name="Hauser L."/>
            <person name="Jeffries C."/>
            <person name="Kyrpides N."/>
            <person name="Ivanova N."/>
            <person name="Ovchinnikova G."/>
            <person name="Martinez-Romero E."/>
            <person name="Rogel M.A."/>
            <person name="Auchtung J."/>
            <person name="Tiedje J.M."/>
            <person name="Woyke T."/>
        </authorList>
    </citation>
    <scope>NUCLEOTIDE SEQUENCE</scope>
    <source>
        <strain evidence="2">CCGE1003</strain>
    </source>
</reference>
<dbReference type="EMBL" id="CP002218">
    <property type="protein sequence ID" value="ADN59508.1"/>
    <property type="molecule type" value="Genomic_DNA"/>
</dbReference>
<protein>
    <submittedName>
        <fullName evidence="2">Peptidase C11 clostripain</fullName>
    </submittedName>
</protein>
<dbReference type="InterPro" id="IPR005077">
    <property type="entry name" value="Peptidase_C11"/>
</dbReference>
<dbReference type="Gene3D" id="3.40.50.11970">
    <property type="match status" value="1"/>
</dbReference>
<sequence>MRFHCLWRAGMALALSAALASCGGDIQSSSPGPAANNTTLMVYIVGSDLESEGGEASGNIADMLKAQLPAGSHVVIETGGAAAAGADDSHVKDWKDVQRHVIGQSGKLETVAHLGEIDMADSTALSDFIGWAHDTYPAAHYRLVLWNHGSGWSGYGYDENFSNDHFTLPTLTTALAVANARSGVHFDLIGFDACLMAAVEASDAISPYADYLLASEELEPGSGWDYTQVVRTLATDAVSYGKGIIDSYVERHSDTPTATLSLVDLSKVGAVRTALTSFTNAIAPIASDPQSWPALGAARRLAPSFGMNGARQHDEVDIAGFADLTARAGIALDASKALASAARAAVVYVKNGEAFPDAAGLSVYFPTASSLSSYLQTAYAQTHFDPAYIAFTGSYVAAVNALPHAISIDTSASVPGYLVAQIAADDAVASVDATLVSAVAADGTLTVAGTMPVIIPETVDDMLPRMTQRVPLSGNWLTLNGYPVIIGELARTGITNSGDTLYGIPLDVDGTAEYLVASRDAAGTWTLLGMTEDTSVNPFSPRLEPLPGPDAQIRTLAASYNITTQSFGDLSAASPAFSGGALTLAMTALPAGTYREGVLVTNLVQQAQMSSLVARP</sequence>
<gene>
    <name evidence="2" type="ordered locus">BC1003_3567</name>
</gene>
<accession>E1THK4</accession>
<dbReference type="AlphaFoldDB" id="E1THK4"/>
<dbReference type="KEGG" id="bgf:BC1003_3567"/>
<dbReference type="HOGENOM" id="CLU_021624_0_0_4"/>
<feature type="chain" id="PRO_5003152228" evidence="1">
    <location>
        <begin position="21"/>
        <end position="616"/>
    </location>
</feature>
<feature type="signal peptide" evidence="1">
    <location>
        <begin position="1"/>
        <end position="20"/>
    </location>
</feature>
<dbReference type="eggNOG" id="COG1716">
    <property type="taxonomic scope" value="Bacteria"/>
</dbReference>
<dbReference type="STRING" id="640512.BC1003_3567"/>
<keyword evidence="1" id="KW-0732">Signal</keyword>
<dbReference type="PANTHER" id="PTHR37835:SF1">
    <property type="entry name" value="ALPHA-CLOSTRIPAIN"/>
    <property type="match status" value="1"/>
</dbReference>
<dbReference type="Pfam" id="PF03415">
    <property type="entry name" value="Peptidase_C11"/>
    <property type="match status" value="1"/>
</dbReference>
<organism evidence="2">
    <name type="scientific">Burkholderia sp. (strain CCGE1003)</name>
    <dbReference type="NCBI Taxonomy" id="640512"/>
    <lineage>
        <taxon>Bacteria</taxon>
        <taxon>Pseudomonadati</taxon>
        <taxon>Pseudomonadota</taxon>
        <taxon>Betaproteobacteria</taxon>
        <taxon>Burkholderiales</taxon>
        <taxon>Burkholderiaceae</taxon>
        <taxon>Burkholderia</taxon>
    </lineage>
</organism>
<evidence type="ECO:0000256" key="1">
    <source>
        <dbReference type="SAM" id="SignalP"/>
    </source>
</evidence>
<proteinExistence type="predicted"/>
<dbReference type="PANTHER" id="PTHR37835">
    <property type="entry name" value="ALPHA-CLOSTRIPAIN"/>
    <property type="match status" value="1"/>
</dbReference>
<dbReference type="PROSITE" id="PS51257">
    <property type="entry name" value="PROKAR_LIPOPROTEIN"/>
    <property type="match status" value="1"/>
</dbReference>
<name>E1THK4_BURSG</name>